<feature type="region of interest" description="Disordered" evidence="6">
    <location>
        <begin position="699"/>
        <end position="955"/>
    </location>
</feature>
<feature type="compositionally biased region" description="Polar residues" evidence="6">
    <location>
        <begin position="765"/>
        <end position="786"/>
    </location>
</feature>
<dbReference type="InterPro" id="IPR018247">
    <property type="entry name" value="EF_Hand_1_Ca_BS"/>
</dbReference>
<evidence type="ECO:0000259" key="8">
    <source>
        <dbReference type="PROSITE" id="PS50222"/>
    </source>
</evidence>
<feature type="compositionally biased region" description="Basic and acidic residues" evidence="6">
    <location>
        <begin position="710"/>
        <end position="728"/>
    </location>
</feature>
<dbReference type="InterPro" id="IPR002048">
    <property type="entry name" value="EF_hand_dom"/>
</dbReference>
<feature type="region of interest" description="Disordered" evidence="6">
    <location>
        <begin position="1"/>
        <end position="108"/>
    </location>
</feature>
<reference evidence="9" key="1">
    <citation type="submission" date="2021-08" db="EMBL/GenBank/DDBJ databases">
        <title>Global Aspergillus fumigatus from environmental and clinical sources.</title>
        <authorList>
            <person name="Barber A."/>
            <person name="Sae-Ong T."/>
        </authorList>
    </citation>
    <scope>NUCLEOTIDE SEQUENCE</scope>
    <source>
        <strain evidence="9">NRZ-2016-071</strain>
    </source>
</reference>
<feature type="compositionally biased region" description="Pro residues" evidence="6">
    <location>
        <begin position="859"/>
        <end position="871"/>
    </location>
</feature>
<protein>
    <recommendedName>
        <fullName evidence="8">EF-hand domain-containing protein</fullName>
    </recommendedName>
</protein>
<dbReference type="Proteomes" id="UP000813423">
    <property type="component" value="Unassembled WGS sequence"/>
</dbReference>
<feature type="transmembrane region" description="Helical" evidence="7">
    <location>
        <begin position="522"/>
        <end position="545"/>
    </location>
</feature>
<feature type="compositionally biased region" description="Polar residues" evidence="6">
    <location>
        <begin position="885"/>
        <end position="902"/>
    </location>
</feature>
<dbReference type="PANTHER" id="PTHR31323:SF14">
    <property type="entry name" value="MECHANOSENSITIVE ION CHANNEL PROTEIN MSY2"/>
    <property type="match status" value="1"/>
</dbReference>
<comment type="caution">
    <text evidence="9">The sequence shown here is derived from an EMBL/GenBank/DDBJ whole genome shotgun (WGS) entry which is preliminary data.</text>
</comment>
<evidence type="ECO:0000256" key="7">
    <source>
        <dbReference type="SAM" id="Phobius"/>
    </source>
</evidence>
<dbReference type="SUPFAM" id="SSF50182">
    <property type="entry name" value="Sm-like ribonucleoproteins"/>
    <property type="match status" value="1"/>
</dbReference>
<dbReference type="GO" id="GO:0016020">
    <property type="term" value="C:membrane"/>
    <property type="evidence" value="ECO:0007669"/>
    <property type="project" value="UniProtKB-SubCell"/>
</dbReference>
<comment type="subcellular location">
    <subcellularLocation>
        <location evidence="1">Membrane</location>
    </subcellularLocation>
</comment>
<evidence type="ECO:0000313" key="10">
    <source>
        <dbReference type="Proteomes" id="UP000813423"/>
    </source>
</evidence>
<gene>
    <name evidence="9" type="ORF">KXV57_001182</name>
</gene>
<evidence type="ECO:0000313" key="9">
    <source>
        <dbReference type="EMBL" id="KAH1909556.1"/>
    </source>
</evidence>
<feature type="compositionally biased region" description="Polar residues" evidence="6">
    <location>
        <begin position="836"/>
        <end position="848"/>
    </location>
</feature>
<evidence type="ECO:0000256" key="4">
    <source>
        <dbReference type="ARBA" id="ARBA00022989"/>
    </source>
</evidence>
<dbReference type="AlphaFoldDB" id="A0A9P8NNY7"/>
<dbReference type="PROSITE" id="PS50222">
    <property type="entry name" value="EF_HAND_2"/>
    <property type="match status" value="1"/>
</dbReference>
<evidence type="ECO:0000256" key="1">
    <source>
        <dbReference type="ARBA" id="ARBA00004370"/>
    </source>
</evidence>
<dbReference type="Gene3D" id="2.30.30.60">
    <property type="match status" value="1"/>
</dbReference>
<dbReference type="Pfam" id="PF25886">
    <property type="entry name" value="Msy1"/>
    <property type="match status" value="1"/>
</dbReference>
<feature type="transmembrane region" description="Helical" evidence="7">
    <location>
        <begin position="212"/>
        <end position="233"/>
    </location>
</feature>
<dbReference type="InterPro" id="IPR006685">
    <property type="entry name" value="MscS_channel_2nd"/>
</dbReference>
<evidence type="ECO:0000256" key="2">
    <source>
        <dbReference type="ARBA" id="ARBA00022692"/>
    </source>
</evidence>
<keyword evidence="3" id="KW-0106">Calcium</keyword>
<proteinExistence type="predicted"/>
<dbReference type="SUPFAM" id="SSF47473">
    <property type="entry name" value="EF-hand"/>
    <property type="match status" value="1"/>
</dbReference>
<feature type="transmembrane region" description="Helical" evidence="7">
    <location>
        <begin position="253"/>
        <end position="275"/>
    </location>
</feature>
<feature type="transmembrane region" description="Helical" evidence="7">
    <location>
        <begin position="490"/>
        <end position="516"/>
    </location>
</feature>
<dbReference type="InterPro" id="IPR011992">
    <property type="entry name" value="EF-hand-dom_pair"/>
</dbReference>
<dbReference type="Pfam" id="PF00924">
    <property type="entry name" value="MS_channel_2nd"/>
    <property type="match status" value="1"/>
</dbReference>
<dbReference type="InterPro" id="IPR058650">
    <property type="entry name" value="Msy1/2-like"/>
</dbReference>
<accession>A0A9P8NNY7</accession>
<name>A0A9P8NNY7_ASPFM</name>
<evidence type="ECO:0000256" key="5">
    <source>
        <dbReference type="ARBA" id="ARBA00023136"/>
    </source>
</evidence>
<feature type="transmembrane region" description="Helical" evidence="7">
    <location>
        <begin position="165"/>
        <end position="191"/>
    </location>
</feature>
<organism evidence="9 10">
    <name type="scientific">Aspergillus fumigatus</name>
    <name type="common">Neosartorya fumigata</name>
    <dbReference type="NCBI Taxonomy" id="746128"/>
    <lineage>
        <taxon>Eukaryota</taxon>
        <taxon>Fungi</taxon>
        <taxon>Dikarya</taxon>
        <taxon>Ascomycota</taxon>
        <taxon>Pezizomycotina</taxon>
        <taxon>Eurotiomycetes</taxon>
        <taxon>Eurotiomycetidae</taxon>
        <taxon>Eurotiales</taxon>
        <taxon>Aspergillaceae</taxon>
        <taxon>Aspergillus</taxon>
        <taxon>Aspergillus subgen. Fumigati</taxon>
    </lineage>
</organism>
<dbReference type="SMART" id="SM00054">
    <property type="entry name" value="EFh"/>
    <property type="match status" value="1"/>
</dbReference>
<evidence type="ECO:0000256" key="3">
    <source>
        <dbReference type="ARBA" id="ARBA00022837"/>
    </source>
</evidence>
<dbReference type="GO" id="GO:0006874">
    <property type="term" value="P:intracellular calcium ion homeostasis"/>
    <property type="evidence" value="ECO:0007669"/>
    <property type="project" value="TreeGrafter"/>
</dbReference>
<dbReference type="InterPro" id="IPR010920">
    <property type="entry name" value="LSM_dom_sf"/>
</dbReference>
<dbReference type="GO" id="GO:0005509">
    <property type="term" value="F:calcium ion binding"/>
    <property type="evidence" value="ECO:0007669"/>
    <property type="project" value="InterPro"/>
</dbReference>
<dbReference type="PANTHER" id="PTHR31323">
    <property type="entry name" value="MECHANOSENSITIVE ION CHANNEL PROTEIN MSY2"/>
    <property type="match status" value="1"/>
</dbReference>
<feature type="domain" description="EF-hand" evidence="8">
    <location>
        <begin position="434"/>
        <end position="469"/>
    </location>
</feature>
<keyword evidence="4 7" id="KW-1133">Transmembrane helix</keyword>
<dbReference type="EMBL" id="JAIBSC010000012">
    <property type="protein sequence ID" value="KAH1909556.1"/>
    <property type="molecule type" value="Genomic_DNA"/>
</dbReference>
<feature type="transmembrane region" description="Helical" evidence="7">
    <location>
        <begin position="131"/>
        <end position="153"/>
    </location>
</feature>
<dbReference type="GO" id="GO:0005262">
    <property type="term" value="F:calcium channel activity"/>
    <property type="evidence" value="ECO:0007669"/>
    <property type="project" value="TreeGrafter"/>
</dbReference>
<feature type="compositionally biased region" description="Low complexity" evidence="6">
    <location>
        <begin position="737"/>
        <end position="764"/>
    </location>
</feature>
<feature type="compositionally biased region" description="Polar residues" evidence="6">
    <location>
        <begin position="794"/>
        <end position="820"/>
    </location>
</feature>
<dbReference type="InterPro" id="IPR023408">
    <property type="entry name" value="MscS_beta-dom_sf"/>
</dbReference>
<sequence length="955" mass="105171">MSGRPGLTEKRLSAHRFQPLPDYSNDTMMASPHDVTIDIPLTNVPSRTPTGARRGSAHTATSPAAYHPPLDDVHTNTSEKAGLVAGTGPGRRKRTVDDSTGRSLEDPEDGTLTRMGKIYQAILNFSIVTRYIIYVTPIALLIAIPIIVGATVAEDARIGGVTLPWFFAWIEVVWLSLWICKIIAHFLPYLFQFLCGIVSPGTRKYALILRALELPIATVFWTIVSLVTFLPVMTYNPEKKRTGDTSTKPWEKSVKNILFALFVCSLILLAEKFLVQLISISYHRKQFDLKIKESKRNIELIGQLYDASRNMFPMYCKEFREEDLIISDSLLTAATAKGPIHSRSSSSMPLRLIRNVGHNVGRFGDRVTAAFGGVAHEITGKEVFNPTSVRGIVTQALERRKAAEALARRIWMSFVIEGRDALYSDDIAEVLGAGKEMIAEECFHMLDRDGNGDISLDEMVMVVGEIGRNRKALNNSMYDVDQAIHVLDNLLLTVAGIIAVLVFISFVTSGFGTVIAAGATSLLSLSFVFATTAQEVLGSCIFLFVKHPFDIGDRVEISDKDYIVERISLLYTVFKSVTDQRVTQVPNVVLNTLWVDNFTRSNAMHETLKIPVSFDTTFADIQLLRDEMERFVRDKENYRDFQPDVDLDVVGVGDMDKLELTVSIRHKSNWANESIRAMRRSKFMCALVSAVRKIPIRAPGAAAEDAAGDSENKDDKDDTNDKPHKPDADNAEQNNITRTASGRQRAAAAGTTADAAAQEQARSTGFSASQSSGTLQRRGGSSSTDSGYLERSASRTANEVDNYQTPAASPNQNRQLSVNYGNLGREPSTGRRRAGASTTDQQVAQPSPTAGGVPIIAEPVPPLPRQQPPAAPASQGIPSEYPSYPSMSNYEGSLYGSHSQETAYDPEQPLELPSVTEHSESDPYRRFPGSPGVQQRYPDDHSRNWNQSRPPYGGQ</sequence>
<feature type="compositionally biased region" description="Basic and acidic residues" evidence="6">
    <location>
        <begin position="95"/>
        <end position="105"/>
    </location>
</feature>
<keyword evidence="5 7" id="KW-0472">Membrane</keyword>
<evidence type="ECO:0000256" key="6">
    <source>
        <dbReference type="SAM" id="MobiDB-lite"/>
    </source>
</evidence>
<dbReference type="PROSITE" id="PS00018">
    <property type="entry name" value="EF_HAND_1"/>
    <property type="match status" value="1"/>
</dbReference>
<keyword evidence="2 7" id="KW-0812">Transmembrane</keyword>